<dbReference type="SMART" id="SM00979">
    <property type="entry name" value="TIFY"/>
    <property type="match status" value="1"/>
</dbReference>
<comment type="similarity">
    <text evidence="1 4">Belongs to the TIFY/JAZ family.</text>
</comment>
<evidence type="ECO:0000256" key="5">
    <source>
        <dbReference type="SAM" id="MobiDB-lite"/>
    </source>
</evidence>
<organism evidence="7">
    <name type="scientific">Anthurium amnicola</name>
    <dbReference type="NCBI Taxonomy" id="1678845"/>
    <lineage>
        <taxon>Eukaryota</taxon>
        <taxon>Viridiplantae</taxon>
        <taxon>Streptophyta</taxon>
        <taxon>Embryophyta</taxon>
        <taxon>Tracheophyta</taxon>
        <taxon>Spermatophyta</taxon>
        <taxon>Magnoliopsida</taxon>
        <taxon>Liliopsida</taxon>
        <taxon>Araceae</taxon>
        <taxon>Pothoideae</taxon>
        <taxon>Potheae</taxon>
        <taxon>Anthurium</taxon>
    </lineage>
</organism>
<evidence type="ECO:0000256" key="2">
    <source>
        <dbReference type="ARBA" id="ARBA00022819"/>
    </source>
</evidence>
<dbReference type="PANTHER" id="PTHR33077">
    <property type="entry name" value="PROTEIN TIFY 4A-RELATED-RELATED"/>
    <property type="match status" value="1"/>
</dbReference>
<comment type="subcellular location">
    <subcellularLocation>
        <location evidence="4">Nucleus</location>
    </subcellularLocation>
</comment>
<gene>
    <name evidence="7" type="primary">TIFY3B_1</name>
    <name evidence="7" type="ORF">g.16582</name>
</gene>
<dbReference type="PROSITE" id="PS51320">
    <property type="entry name" value="TIFY"/>
    <property type="match status" value="1"/>
</dbReference>
<keyword evidence="3" id="KW-0832">Ubl conjugation</keyword>
<dbReference type="GO" id="GO:0005634">
    <property type="term" value="C:nucleus"/>
    <property type="evidence" value="ECO:0007669"/>
    <property type="project" value="UniProtKB-SubCell"/>
</dbReference>
<feature type="compositionally biased region" description="Basic and acidic residues" evidence="5">
    <location>
        <begin position="48"/>
        <end position="58"/>
    </location>
</feature>
<evidence type="ECO:0000256" key="4">
    <source>
        <dbReference type="RuleBase" id="RU369065"/>
    </source>
</evidence>
<dbReference type="Pfam" id="PF09425">
    <property type="entry name" value="Jas_motif"/>
    <property type="match status" value="1"/>
</dbReference>
<proteinExistence type="inferred from homology"/>
<dbReference type="InterPro" id="IPR040390">
    <property type="entry name" value="TIFY/JAZ"/>
</dbReference>
<feature type="region of interest" description="Disordered" evidence="5">
    <location>
        <begin position="200"/>
        <end position="231"/>
    </location>
</feature>
<dbReference type="Pfam" id="PF06200">
    <property type="entry name" value="tify"/>
    <property type="match status" value="1"/>
</dbReference>
<sequence length="231" mass="24093">MCEGDMDCCLGKDAPADMASQMEQPEHRHHQNGGRQEGERAEEEEEAEASKMADRGEGNKNSNPTQLTIFYNGAICVYDAISPEKVEALILLAAATAAAAGSIAASTTNTNKSVKCPVIAASPAAAAGATAAMATAAPVASPVLTRSPSLLSSSVAAAPVSLQNQQLLPNTGSSLCKLQAELPLARRHSLQRFLEKRRDRLVSRAPYPPMKTSDSPGNGTGSEASTPSELY</sequence>
<keyword evidence="2 4" id="KW-1184">Jasmonic acid signaling pathway</keyword>
<evidence type="ECO:0000256" key="3">
    <source>
        <dbReference type="ARBA" id="ARBA00022843"/>
    </source>
</evidence>
<dbReference type="EMBL" id="GDJX01027750">
    <property type="protein sequence ID" value="JAT40186.1"/>
    <property type="molecule type" value="Transcribed_RNA"/>
</dbReference>
<dbReference type="GO" id="GO:0031347">
    <property type="term" value="P:regulation of defense response"/>
    <property type="evidence" value="ECO:0007669"/>
    <property type="project" value="UniProtKB-UniRule"/>
</dbReference>
<evidence type="ECO:0000313" key="7">
    <source>
        <dbReference type="EMBL" id="JAT40186.1"/>
    </source>
</evidence>
<feature type="domain" description="Tify" evidence="6">
    <location>
        <begin position="60"/>
        <end position="95"/>
    </location>
</feature>
<dbReference type="InterPro" id="IPR010399">
    <property type="entry name" value="Tify_dom"/>
</dbReference>
<dbReference type="AlphaFoldDB" id="A0A1D1XD04"/>
<comment type="domain">
    <text evidence="4">The jas domain is required for interaction with COI1.</text>
</comment>
<evidence type="ECO:0000259" key="6">
    <source>
        <dbReference type="PROSITE" id="PS51320"/>
    </source>
</evidence>
<dbReference type="PANTHER" id="PTHR33077:SF61">
    <property type="entry name" value="PROTEIN TIFY 3A-RELATED"/>
    <property type="match status" value="1"/>
</dbReference>
<reference evidence="7" key="1">
    <citation type="submission" date="2015-07" db="EMBL/GenBank/DDBJ databases">
        <title>Transcriptome Assembly of Anthurium amnicola.</title>
        <authorList>
            <person name="Suzuki J."/>
        </authorList>
    </citation>
    <scope>NUCLEOTIDE SEQUENCE</scope>
</reference>
<accession>A0A1D1XD04</accession>
<comment type="function">
    <text evidence="4">Repressor of jasmonate responses.</text>
</comment>
<feature type="region of interest" description="Disordered" evidence="5">
    <location>
        <begin position="13"/>
        <end position="64"/>
    </location>
</feature>
<dbReference type="GO" id="GO:0009611">
    <property type="term" value="P:response to wounding"/>
    <property type="evidence" value="ECO:0007669"/>
    <property type="project" value="UniProtKB-UniRule"/>
</dbReference>
<dbReference type="InterPro" id="IPR018467">
    <property type="entry name" value="CCT_CS"/>
</dbReference>
<name>A0A1D1XD04_9ARAE</name>
<protein>
    <recommendedName>
        <fullName evidence="4">Protein TIFY</fullName>
    </recommendedName>
    <alternativeName>
        <fullName evidence="4">Jasmonate ZIM domain-containing protein</fullName>
    </alternativeName>
</protein>
<keyword evidence="4" id="KW-0539">Nucleus</keyword>
<evidence type="ECO:0000256" key="1">
    <source>
        <dbReference type="ARBA" id="ARBA00008614"/>
    </source>
</evidence>
<feature type="compositionally biased region" description="Polar residues" evidence="5">
    <location>
        <begin position="212"/>
        <end position="231"/>
    </location>
</feature>
<dbReference type="GO" id="GO:2000022">
    <property type="term" value="P:regulation of jasmonic acid mediated signaling pathway"/>
    <property type="evidence" value="ECO:0007669"/>
    <property type="project" value="UniProtKB-UniRule"/>
</dbReference>